<feature type="transmembrane region" description="Helical" evidence="1">
    <location>
        <begin position="100"/>
        <end position="118"/>
    </location>
</feature>
<feature type="transmembrane region" description="Helical" evidence="1">
    <location>
        <begin position="245"/>
        <end position="265"/>
    </location>
</feature>
<sequence>MNREPVLTKKDLRKAAWRWIPMAVNTYTYQYQQAGSVVFALGPSLRKIYPNDEEYIEALNNHFNYFNAHPWLAPLILGAALAMEDEGGIETKAAVQSFKIGLMGPLAGIGDSLIWVLYPTIVGSITGYMALEGNVAGALIWIALNIMFWFVRMKLMEFGYNSGTKIISKLGDKINLLTETMSILGLVVAGALIPSVVKITTPLKFTSGESVTEIQSILDQIFPFLLPVLATILSYKLIKSGKVSVTVLILIIVALSMLCAALGILA</sequence>
<dbReference type="PANTHER" id="PTHR32502:SF26">
    <property type="entry name" value="PHOSPHOTRANSFERASE SYSTEM SUGAR-SPECIFIC EIID COMPONENT"/>
    <property type="match status" value="1"/>
</dbReference>
<name>A0A6N4TF76_9FIRM</name>
<dbReference type="PROSITE" id="PS51108">
    <property type="entry name" value="PTS_EIID"/>
    <property type="match status" value="1"/>
</dbReference>
<gene>
    <name evidence="2" type="ORF">Aargi30884_00080</name>
</gene>
<keyword evidence="1" id="KW-0472">Membrane</keyword>
<reference evidence="3" key="1">
    <citation type="submission" date="2019-05" db="EMBL/GenBank/DDBJ databases">
        <title>Complete genome sequencing of Absiella argi strain JCM 30884.</title>
        <authorList>
            <person name="Sakamoto M."/>
            <person name="Murakami T."/>
            <person name="Mori H."/>
        </authorList>
    </citation>
    <scope>NUCLEOTIDE SEQUENCE [LARGE SCALE GENOMIC DNA]</scope>
    <source>
        <strain evidence="3">JCM 30884</strain>
    </source>
</reference>
<keyword evidence="1" id="KW-0812">Transmembrane</keyword>
<organism evidence="2 3">
    <name type="scientific">Amedibacterium intestinale</name>
    <dbReference type="NCBI Taxonomy" id="2583452"/>
    <lineage>
        <taxon>Bacteria</taxon>
        <taxon>Bacillati</taxon>
        <taxon>Bacillota</taxon>
        <taxon>Erysipelotrichia</taxon>
        <taxon>Erysipelotrichales</taxon>
        <taxon>Erysipelotrichaceae</taxon>
        <taxon>Amedibacterium</taxon>
    </lineage>
</organism>
<feature type="transmembrane region" description="Helical" evidence="1">
    <location>
        <begin position="217"/>
        <end position="238"/>
    </location>
</feature>
<evidence type="ECO:0000256" key="1">
    <source>
        <dbReference type="SAM" id="Phobius"/>
    </source>
</evidence>
<proteinExistence type="predicted"/>
<feature type="transmembrane region" description="Helical" evidence="1">
    <location>
        <begin position="176"/>
        <end position="197"/>
    </location>
</feature>
<dbReference type="RefSeq" id="WP_115714428.1">
    <property type="nucleotide sequence ID" value="NZ_AP019695.1"/>
</dbReference>
<evidence type="ECO:0000313" key="2">
    <source>
        <dbReference type="EMBL" id="BBK21105.1"/>
    </source>
</evidence>
<dbReference type="KEGG" id="aarg:Aargi30884_00080"/>
<dbReference type="InterPro" id="IPR050303">
    <property type="entry name" value="GatZ_KbaZ_carbometab"/>
</dbReference>
<dbReference type="Pfam" id="PF03613">
    <property type="entry name" value="EIID-AGA"/>
    <property type="match status" value="1"/>
</dbReference>
<dbReference type="Proteomes" id="UP000464754">
    <property type="component" value="Chromosome"/>
</dbReference>
<keyword evidence="3" id="KW-1185">Reference proteome</keyword>
<evidence type="ECO:0000313" key="3">
    <source>
        <dbReference type="Proteomes" id="UP000464754"/>
    </source>
</evidence>
<dbReference type="AlphaFoldDB" id="A0A6N4TF76"/>
<dbReference type="EMBL" id="AP019695">
    <property type="protein sequence ID" value="BBK21105.1"/>
    <property type="molecule type" value="Genomic_DNA"/>
</dbReference>
<accession>A0A6N4TF76</accession>
<keyword evidence="1" id="KW-1133">Transmembrane helix</keyword>
<feature type="transmembrane region" description="Helical" evidence="1">
    <location>
        <begin position="138"/>
        <end position="155"/>
    </location>
</feature>
<dbReference type="InterPro" id="IPR004704">
    <property type="entry name" value="PTS_IID_man"/>
</dbReference>
<protein>
    <submittedName>
        <fullName evidence="2">PTS N-acetylglucosamine transporter subunit IIABC</fullName>
    </submittedName>
</protein>
<dbReference type="GO" id="GO:0009401">
    <property type="term" value="P:phosphoenolpyruvate-dependent sugar phosphotransferase system"/>
    <property type="evidence" value="ECO:0007669"/>
    <property type="project" value="InterPro"/>
</dbReference>
<dbReference type="PANTHER" id="PTHR32502">
    <property type="entry name" value="N-ACETYLGALACTOSAMINE PERMEASE II COMPONENT-RELATED"/>
    <property type="match status" value="1"/>
</dbReference>
<dbReference type="GO" id="GO:0005886">
    <property type="term" value="C:plasma membrane"/>
    <property type="evidence" value="ECO:0007669"/>
    <property type="project" value="TreeGrafter"/>
</dbReference>